<keyword evidence="2" id="KW-0812">Transmembrane</keyword>
<organism evidence="3 4">
    <name type="scientific">Brachybacterium paraconglomeratum</name>
    <dbReference type="NCBI Taxonomy" id="173362"/>
    <lineage>
        <taxon>Bacteria</taxon>
        <taxon>Bacillati</taxon>
        <taxon>Actinomycetota</taxon>
        <taxon>Actinomycetes</taxon>
        <taxon>Micrococcales</taxon>
        <taxon>Dermabacteraceae</taxon>
        <taxon>Brachybacterium</taxon>
    </lineage>
</organism>
<dbReference type="InterPro" id="IPR025339">
    <property type="entry name" value="DUF4245"/>
</dbReference>
<keyword evidence="2" id="KW-1133">Transmembrane helix</keyword>
<proteinExistence type="predicted"/>
<keyword evidence="4" id="KW-1185">Reference proteome</keyword>
<sequence length="272" mass="27683">MARMHDAQPESPDRTASPAGGEGGPVRTGADSERAGRTGADGASAASAGSDGAAAESDASAGARAESAGADGTQAEVTGADELPVERPRSAYQLPTKQNTVLRNIVWAIVLTMLVVIVLAVGFFGVGSDLEREPLENSEVDVAATAERAQDVADFPVAVPATGEDWQVRSARFTDGQSPRWTVQYTAPGGDLVTLAEDTEVSASLLSAEMPGATVTEETSLRGAECQVLGGGDDAEQTGIACQGEGFGILVHGAADQAELEQLMDEALAAVG</sequence>
<feature type="region of interest" description="Disordered" evidence="1">
    <location>
        <begin position="1"/>
        <end position="84"/>
    </location>
</feature>
<gene>
    <name evidence="3" type="ORF">DS079_08290</name>
</gene>
<comment type="caution">
    <text evidence="3">The sequence shown here is derived from an EMBL/GenBank/DDBJ whole genome shotgun (WGS) entry which is preliminary data.</text>
</comment>
<evidence type="ECO:0000313" key="3">
    <source>
        <dbReference type="EMBL" id="RRR18783.1"/>
    </source>
</evidence>
<name>A0A426SKS4_9MICO</name>
<protein>
    <submittedName>
        <fullName evidence="3">DUF4245 domain-containing protein</fullName>
    </submittedName>
</protein>
<feature type="compositionally biased region" description="Low complexity" evidence="1">
    <location>
        <begin position="37"/>
        <end position="72"/>
    </location>
</feature>
<feature type="transmembrane region" description="Helical" evidence="2">
    <location>
        <begin position="105"/>
        <end position="126"/>
    </location>
</feature>
<dbReference type="Pfam" id="PF14030">
    <property type="entry name" value="DUF4245"/>
    <property type="match status" value="1"/>
</dbReference>
<evidence type="ECO:0000313" key="4">
    <source>
        <dbReference type="Proteomes" id="UP000274327"/>
    </source>
</evidence>
<keyword evidence="2" id="KW-0472">Membrane</keyword>
<accession>A0A426SKS4</accession>
<dbReference type="EMBL" id="QOCI01000006">
    <property type="protein sequence ID" value="RRR18783.1"/>
    <property type="molecule type" value="Genomic_DNA"/>
</dbReference>
<feature type="compositionally biased region" description="Basic and acidic residues" evidence="1">
    <location>
        <begin position="1"/>
        <end position="13"/>
    </location>
</feature>
<dbReference type="AlphaFoldDB" id="A0A426SKS4"/>
<dbReference type="Proteomes" id="UP000274327">
    <property type="component" value="Unassembled WGS sequence"/>
</dbReference>
<evidence type="ECO:0000256" key="1">
    <source>
        <dbReference type="SAM" id="MobiDB-lite"/>
    </source>
</evidence>
<evidence type="ECO:0000256" key="2">
    <source>
        <dbReference type="SAM" id="Phobius"/>
    </source>
</evidence>
<reference evidence="3 4" key="1">
    <citation type="submission" date="2018-07" db="EMBL/GenBank/DDBJ databases">
        <title>Brachybacteriurn paraconglorneratum KCTC 9916.</title>
        <authorList>
            <person name="Li Y."/>
        </authorList>
    </citation>
    <scope>NUCLEOTIDE SEQUENCE [LARGE SCALE GENOMIC DNA]</scope>
    <source>
        <strain evidence="3 4">KCTC 9916</strain>
    </source>
</reference>